<keyword evidence="2 3" id="KW-0175">Coiled coil</keyword>
<feature type="coiled-coil region" evidence="3">
    <location>
        <begin position="110"/>
        <end position="245"/>
    </location>
</feature>
<dbReference type="PANTHER" id="PTHR31233:SF6">
    <property type="entry name" value="PROTEIN BICAUDAL D"/>
    <property type="match status" value="1"/>
</dbReference>
<dbReference type="InterPro" id="IPR018477">
    <property type="entry name" value="BICD"/>
</dbReference>
<feature type="coiled-coil region" evidence="3">
    <location>
        <begin position="426"/>
        <end position="460"/>
    </location>
</feature>
<dbReference type="KEGG" id="pxu:106114301"/>
<feature type="coiled-coil region" evidence="3">
    <location>
        <begin position="11"/>
        <end position="73"/>
    </location>
</feature>
<evidence type="ECO:0000256" key="3">
    <source>
        <dbReference type="SAM" id="Coils"/>
    </source>
</evidence>
<dbReference type="GO" id="GO:0005794">
    <property type="term" value="C:Golgi apparatus"/>
    <property type="evidence" value="ECO:0007669"/>
    <property type="project" value="TreeGrafter"/>
</dbReference>
<feature type="compositionally biased region" description="Polar residues" evidence="4">
    <location>
        <begin position="570"/>
        <end position="579"/>
    </location>
</feature>
<name>A0AAJ6Z0Z7_PAPXU</name>
<dbReference type="GO" id="GO:0070840">
    <property type="term" value="F:dynein complex binding"/>
    <property type="evidence" value="ECO:0007669"/>
    <property type="project" value="InterPro"/>
</dbReference>
<sequence length="754" mass="83565">MAATAHNELSIVDLKVEIERLSRELDQASSEKIQSAQLGLVLLEEKSALQQRCNELESLYENTKHELEITQEALMKLDTTQKVTTQSGIEQENALLNESAAMESSLTLQIIELEGETKQLRHELERVVSERDRLLTESCELGADKTTREAERAALRAELREARQREQRQLLDIADLEDENISLQKQVSALRSSQVEFEGLKHEVRQLREEAENARAMAEETAALRRIAERQLAEALEALQAEREAKFAAKKELDAHLSREAAYNITNLAYSIRGMPDDSAEEEGEPGGSSSAELATAMGDHHADLFSEVHLHEISRLEKQLEQAHNENSQLTASMRAAQATAESEGAAAGALRTGLVRVASRVTALNALHADCAPAEEKEEKTEGGVPARAARWLTWWRVSGGELSALAGALAELSAASAAPGSPAAQQRQALAQLSDRVAEAELRCAALEADADLLRTLAGGAGRALASAAPALTSAAETLAQLYHHVCAVNGTQPERLLLEHAGHQDGAGAEGRSVEEEALALAAGELEGLRAAGVVARCADTLLDQLTHLRAALDTALDSRLRHQPASRSSKQNIPSDDYSKIHKEHYNSKLKEDAKRKLQQFIIQSTILYIQNKHKSEVPNETNCSRKSVKEITEYFENITKQNNNIINDKCKTHQVDMDTAVPTKYQRERNKIYFKRNLICRKPQGNKIISKIEQCDYENIWRDDILYGNILHFKRTETFKTNDNVLSNIRHSLKNSFIACMLLLQYVM</sequence>
<dbReference type="RefSeq" id="XP_013162894.1">
    <property type="nucleotide sequence ID" value="XM_013307440.1"/>
</dbReference>
<feature type="coiled-coil region" evidence="3">
    <location>
        <begin position="307"/>
        <end position="341"/>
    </location>
</feature>
<dbReference type="Pfam" id="PF09730">
    <property type="entry name" value="BicD"/>
    <property type="match status" value="2"/>
</dbReference>
<dbReference type="GO" id="GO:0072393">
    <property type="term" value="P:microtubule anchoring at microtubule organizing center"/>
    <property type="evidence" value="ECO:0007669"/>
    <property type="project" value="TreeGrafter"/>
</dbReference>
<evidence type="ECO:0000256" key="2">
    <source>
        <dbReference type="ARBA" id="ARBA00023054"/>
    </source>
</evidence>
<evidence type="ECO:0000256" key="4">
    <source>
        <dbReference type="SAM" id="MobiDB-lite"/>
    </source>
</evidence>
<organism evidence="5">
    <name type="scientific">Papilio xuthus</name>
    <name type="common">Asian swallowtail butterfly</name>
    <dbReference type="NCBI Taxonomy" id="66420"/>
    <lineage>
        <taxon>Eukaryota</taxon>
        <taxon>Metazoa</taxon>
        <taxon>Ecdysozoa</taxon>
        <taxon>Arthropoda</taxon>
        <taxon>Hexapoda</taxon>
        <taxon>Insecta</taxon>
        <taxon>Pterygota</taxon>
        <taxon>Neoptera</taxon>
        <taxon>Endopterygota</taxon>
        <taxon>Lepidoptera</taxon>
        <taxon>Glossata</taxon>
        <taxon>Ditrysia</taxon>
        <taxon>Papilionoidea</taxon>
        <taxon>Papilionidae</taxon>
        <taxon>Papilioninae</taxon>
        <taxon>Papilio</taxon>
    </lineage>
</organism>
<feature type="region of interest" description="Disordered" evidence="4">
    <location>
        <begin position="566"/>
        <end position="585"/>
    </location>
</feature>
<dbReference type="PANTHER" id="PTHR31233">
    <property type="entry name" value="BICAUDAL D FAMILY MEMBER"/>
    <property type="match status" value="1"/>
</dbReference>
<proteinExistence type="inferred from homology"/>
<protein>
    <submittedName>
        <fullName evidence="5">Myosin-7B isoform X1</fullName>
    </submittedName>
</protein>
<dbReference type="GO" id="GO:0034452">
    <property type="term" value="F:dynactin binding"/>
    <property type="evidence" value="ECO:0007669"/>
    <property type="project" value="TreeGrafter"/>
</dbReference>
<reference evidence="5" key="1">
    <citation type="submission" date="2025-08" db="UniProtKB">
        <authorList>
            <consortium name="RefSeq"/>
        </authorList>
    </citation>
    <scope>IDENTIFICATION</scope>
</reference>
<dbReference type="GO" id="GO:0008093">
    <property type="term" value="F:cytoskeletal anchor activity"/>
    <property type="evidence" value="ECO:0007669"/>
    <property type="project" value="InterPro"/>
</dbReference>
<dbReference type="GO" id="GO:0070507">
    <property type="term" value="P:regulation of microtubule cytoskeleton organization"/>
    <property type="evidence" value="ECO:0007669"/>
    <property type="project" value="TreeGrafter"/>
</dbReference>
<gene>
    <name evidence="5" type="primary">LOC106114301</name>
</gene>
<dbReference type="CTD" id="35051"/>
<evidence type="ECO:0000256" key="1">
    <source>
        <dbReference type="ARBA" id="ARBA00010061"/>
    </source>
</evidence>
<accession>A0AAJ6Z0Z7</accession>
<dbReference type="GeneID" id="106114301"/>
<dbReference type="Proteomes" id="UP000694872">
    <property type="component" value="Unplaced"/>
</dbReference>
<comment type="similarity">
    <text evidence="1">Belongs to the BicD family.</text>
</comment>
<dbReference type="AlphaFoldDB" id="A0AAJ6Z0Z7"/>
<evidence type="ECO:0000313" key="5">
    <source>
        <dbReference type="RefSeq" id="XP_013162894.1"/>
    </source>
</evidence>
<dbReference type="GO" id="GO:0005829">
    <property type="term" value="C:cytosol"/>
    <property type="evidence" value="ECO:0007669"/>
    <property type="project" value="TreeGrafter"/>
</dbReference>